<comment type="similarity">
    <text evidence="1 5">Belongs to the peptidase S41A family.</text>
</comment>
<evidence type="ECO:0000256" key="1">
    <source>
        <dbReference type="ARBA" id="ARBA00009179"/>
    </source>
</evidence>
<keyword evidence="9" id="KW-1185">Reference proteome</keyword>
<dbReference type="InterPro" id="IPR029045">
    <property type="entry name" value="ClpP/crotonase-like_dom_sf"/>
</dbReference>
<name>A0A1C0YJP3_9BACL</name>
<dbReference type="GO" id="GO:0030288">
    <property type="term" value="C:outer membrane-bounded periplasmic space"/>
    <property type="evidence" value="ECO:0007669"/>
    <property type="project" value="TreeGrafter"/>
</dbReference>
<dbReference type="Pfam" id="PF03572">
    <property type="entry name" value="Peptidase_S41"/>
    <property type="match status" value="1"/>
</dbReference>
<dbReference type="SMART" id="SM00245">
    <property type="entry name" value="TSPc"/>
    <property type="match status" value="1"/>
</dbReference>
<dbReference type="NCBIfam" id="TIGR00225">
    <property type="entry name" value="prc"/>
    <property type="match status" value="1"/>
</dbReference>
<proteinExistence type="inferred from homology"/>
<dbReference type="Gene3D" id="3.30.750.44">
    <property type="match status" value="1"/>
</dbReference>
<dbReference type="STRING" id="33978.A6M13_08800"/>
<dbReference type="CDD" id="cd06782">
    <property type="entry name" value="cpPDZ_CPP-like"/>
    <property type="match status" value="1"/>
</dbReference>
<evidence type="ECO:0000256" key="3">
    <source>
        <dbReference type="ARBA" id="ARBA00022801"/>
    </source>
</evidence>
<evidence type="ECO:0000313" key="9">
    <source>
        <dbReference type="Proteomes" id="UP000093199"/>
    </source>
</evidence>
<dbReference type="RefSeq" id="WP_066542879.1">
    <property type="nucleotide sequence ID" value="NZ_MASJ01000003.1"/>
</dbReference>
<evidence type="ECO:0000256" key="5">
    <source>
        <dbReference type="RuleBase" id="RU004404"/>
    </source>
</evidence>
<dbReference type="EMBL" id="MASJ01000003">
    <property type="protein sequence ID" value="OCS87407.1"/>
    <property type="molecule type" value="Genomic_DNA"/>
</dbReference>
<dbReference type="Pfam" id="PF17820">
    <property type="entry name" value="PDZ_6"/>
    <property type="match status" value="1"/>
</dbReference>
<evidence type="ECO:0000259" key="7">
    <source>
        <dbReference type="PROSITE" id="PS50106"/>
    </source>
</evidence>
<dbReference type="GO" id="GO:0004175">
    <property type="term" value="F:endopeptidase activity"/>
    <property type="evidence" value="ECO:0007669"/>
    <property type="project" value="TreeGrafter"/>
</dbReference>
<keyword evidence="2 5" id="KW-0645">Protease</keyword>
<feature type="chain" id="PRO_5008649131" description="PDZ domain-containing protein" evidence="6">
    <location>
        <begin position="23"/>
        <end position="444"/>
    </location>
</feature>
<dbReference type="Gene3D" id="3.90.226.10">
    <property type="entry name" value="2-enoyl-CoA Hydratase, Chain A, domain 1"/>
    <property type="match status" value="1"/>
</dbReference>
<keyword evidence="4 5" id="KW-0720">Serine protease</keyword>
<dbReference type="Gene3D" id="2.30.42.10">
    <property type="match status" value="1"/>
</dbReference>
<comment type="caution">
    <text evidence="8">The sequence shown here is derived from an EMBL/GenBank/DDBJ whole genome shotgun (WGS) entry which is preliminary data.</text>
</comment>
<dbReference type="SUPFAM" id="SSF52096">
    <property type="entry name" value="ClpP/crotonase"/>
    <property type="match status" value="1"/>
</dbReference>
<dbReference type="GO" id="GO:0006508">
    <property type="term" value="P:proteolysis"/>
    <property type="evidence" value="ECO:0007669"/>
    <property type="project" value="UniProtKB-KW"/>
</dbReference>
<keyword evidence="6" id="KW-0732">Signal</keyword>
<dbReference type="SMART" id="SM00228">
    <property type="entry name" value="PDZ"/>
    <property type="match status" value="1"/>
</dbReference>
<dbReference type="InterPro" id="IPR004447">
    <property type="entry name" value="Peptidase_S41A"/>
</dbReference>
<dbReference type="GO" id="GO:0008236">
    <property type="term" value="F:serine-type peptidase activity"/>
    <property type="evidence" value="ECO:0007669"/>
    <property type="project" value="UniProtKB-KW"/>
</dbReference>
<evidence type="ECO:0000256" key="2">
    <source>
        <dbReference type="ARBA" id="ARBA00022670"/>
    </source>
</evidence>
<dbReference type="InterPro" id="IPR041489">
    <property type="entry name" value="PDZ_6"/>
</dbReference>
<dbReference type="InterPro" id="IPR036034">
    <property type="entry name" value="PDZ_sf"/>
</dbReference>
<sequence>MKKLFTALLITCFVCISIPAQAASLQDVRSLVEQYYVDELSPAFYEATTIDELMATLDPYSAYFSPMEYEQYVNDIDLESVGIGIYFEQHPDGAYITDTIEHSPAAQAGLVAGSIILQVDGRSLTAMTQEQMSAILRGAAGTIVTLTVQLPTNAMQTYTITRQAFQTPKVSSNLLYGKIGYIALYTFSDDADTLMRRALSNLREQGATSYIIDLRNNGGGYVETAEKIIGMFTNSPLAYLLHTKNQSQLYSSVGTYRKFPLNSRLLVNEYSASASEMTAAALQDQQAAILYGQKTYGKGSMQQFLNFSDGSYLKLTIATFTGPNGKTIHEKGVIPDIVTTSPLEDAHFDALTEKLQYAIQPTLTKDAHSSSLYIVHKQIANTAKNRYHFVQLGTDKKLEFSAAKSGKRYARLTFNEPLKAGATYALITEATDTQPGKIQKIIVR</sequence>
<dbReference type="SUPFAM" id="SSF50156">
    <property type="entry name" value="PDZ domain-like"/>
    <property type="match status" value="1"/>
</dbReference>
<dbReference type="InterPro" id="IPR001478">
    <property type="entry name" value="PDZ"/>
</dbReference>
<evidence type="ECO:0000313" key="8">
    <source>
        <dbReference type="EMBL" id="OCS87407.1"/>
    </source>
</evidence>
<dbReference type="PROSITE" id="PS50106">
    <property type="entry name" value="PDZ"/>
    <property type="match status" value="1"/>
</dbReference>
<dbReference type="InterPro" id="IPR005151">
    <property type="entry name" value="Tail-specific_protease"/>
</dbReference>
<dbReference type="Proteomes" id="UP000093199">
    <property type="component" value="Unassembled WGS sequence"/>
</dbReference>
<gene>
    <name evidence="8" type="ORF">A6M13_08800</name>
</gene>
<protein>
    <recommendedName>
        <fullName evidence="7">PDZ domain-containing protein</fullName>
    </recommendedName>
</protein>
<dbReference type="AlphaFoldDB" id="A0A1C0YJP3"/>
<feature type="signal peptide" evidence="6">
    <location>
        <begin position="1"/>
        <end position="22"/>
    </location>
</feature>
<dbReference type="CDD" id="cd07560">
    <property type="entry name" value="Peptidase_S41_CPP"/>
    <property type="match status" value="1"/>
</dbReference>
<feature type="domain" description="PDZ" evidence="7">
    <location>
        <begin position="83"/>
        <end position="151"/>
    </location>
</feature>
<dbReference type="PANTHER" id="PTHR32060:SF22">
    <property type="entry name" value="CARBOXYL-TERMINAL-PROCESSING PEPTIDASE 3, CHLOROPLASTIC"/>
    <property type="match status" value="1"/>
</dbReference>
<accession>A0A1C0YJP3</accession>
<organism evidence="8 9">
    <name type="scientific">Caryophanon tenue</name>
    <dbReference type="NCBI Taxonomy" id="33978"/>
    <lineage>
        <taxon>Bacteria</taxon>
        <taxon>Bacillati</taxon>
        <taxon>Bacillota</taxon>
        <taxon>Bacilli</taxon>
        <taxon>Bacillales</taxon>
        <taxon>Caryophanaceae</taxon>
        <taxon>Caryophanon</taxon>
    </lineage>
</organism>
<reference evidence="8 9" key="1">
    <citation type="submission" date="2016-07" db="EMBL/GenBank/DDBJ databases">
        <title>Caryophanon tenue genome sequencing.</title>
        <authorList>
            <person name="Verma A."/>
            <person name="Pal Y."/>
            <person name="Krishnamurthi S."/>
        </authorList>
    </citation>
    <scope>NUCLEOTIDE SEQUENCE [LARGE SCALE GENOMIC DNA]</scope>
    <source>
        <strain evidence="8 9">DSM 14152</strain>
    </source>
</reference>
<dbReference type="GO" id="GO:0007165">
    <property type="term" value="P:signal transduction"/>
    <property type="evidence" value="ECO:0007669"/>
    <property type="project" value="TreeGrafter"/>
</dbReference>
<keyword evidence="3 5" id="KW-0378">Hydrolase</keyword>
<evidence type="ECO:0000256" key="4">
    <source>
        <dbReference type="ARBA" id="ARBA00022825"/>
    </source>
</evidence>
<dbReference type="PANTHER" id="PTHR32060">
    <property type="entry name" value="TAIL-SPECIFIC PROTEASE"/>
    <property type="match status" value="1"/>
</dbReference>
<evidence type="ECO:0000256" key="6">
    <source>
        <dbReference type="SAM" id="SignalP"/>
    </source>
</evidence>
<dbReference type="OrthoDB" id="9812068at2"/>